<gene>
    <name evidence="1" type="ORF">QR685DRAFT_439766</name>
</gene>
<sequence length="58" mass="7076">DRNNGRTFYSTYFKIKERKKTFTKEILLKLEEFIINYSFNSRIILYKGLLNTTKINLH</sequence>
<organism evidence="1 2">
    <name type="scientific">Neurospora intermedia</name>
    <dbReference type="NCBI Taxonomy" id="5142"/>
    <lineage>
        <taxon>Eukaryota</taxon>
        <taxon>Fungi</taxon>
        <taxon>Dikarya</taxon>
        <taxon>Ascomycota</taxon>
        <taxon>Pezizomycotina</taxon>
        <taxon>Sordariomycetes</taxon>
        <taxon>Sordariomycetidae</taxon>
        <taxon>Sordariales</taxon>
        <taxon>Sordariaceae</taxon>
        <taxon>Neurospora</taxon>
    </lineage>
</organism>
<protein>
    <submittedName>
        <fullName evidence="1">Uncharacterized protein</fullName>
    </submittedName>
</protein>
<dbReference type="Proteomes" id="UP001451303">
    <property type="component" value="Unassembled WGS sequence"/>
</dbReference>
<feature type="non-terminal residue" evidence="1">
    <location>
        <position position="1"/>
    </location>
</feature>
<comment type="caution">
    <text evidence="1">The sequence shown here is derived from an EMBL/GenBank/DDBJ whole genome shotgun (WGS) entry which is preliminary data.</text>
</comment>
<keyword evidence="2" id="KW-1185">Reference proteome</keyword>
<reference evidence="1 2" key="1">
    <citation type="submission" date="2023-09" db="EMBL/GenBank/DDBJ databases">
        <title>Multi-omics analysis of a traditional fermented food reveals byproduct-associated fungal strains for waste-to-food upcycling.</title>
        <authorList>
            <consortium name="Lawrence Berkeley National Laboratory"/>
            <person name="Rekdal V.M."/>
            <person name="Villalobos-Escobedo J.M."/>
            <person name="Rodriguez-Valeron N."/>
            <person name="Garcia M.O."/>
            <person name="Vasquez D.P."/>
            <person name="Damayanti I."/>
            <person name="Sorensen P.M."/>
            <person name="Baidoo E.E."/>
            <person name="De Carvalho A.C."/>
            <person name="Riley R."/>
            <person name="Lipzen A."/>
            <person name="He G."/>
            <person name="Yan M."/>
            <person name="Haridas S."/>
            <person name="Daum C."/>
            <person name="Yoshinaga Y."/>
            <person name="Ng V."/>
            <person name="Grigoriev I.V."/>
            <person name="Munk R."/>
            <person name="Nuraida L."/>
            <person name="Wijaya C.H."/>
            <person name="Morales P.-C."/>
            <person name="Keasling J.D."/>
        </authorList>
    </citation>
    <scope>NUCLEOTIDE SEQUENCE [LARGE SCALE GENOMIC DNA]</scope>
    <source>
        <strain evidence="1 2">FGSC 2613</strain>
    </source>
</reference>
<accession>A0ABR3DJ13</accession>
<proteinExistence type="predicted"/>
<evidence type="ECO:0000313" key="1">
    <source>
        <dbReference type="EMBL" id="KAL0472665.1"/>
    </source>
</evidence>
<evidence type="ECO:0000313" key="2">
    <source>
        <dbReference type="Proteomes" id="UP001451303"/>
    </source>
</evidence>
<name>A0ABR3DJ13_NEUIN</name>
<dbReference type="EMBL" id="JAVLET010000003">
    <property type="protein sequence ID" value="KAL0472665.1"/>
    <property type="molecule type" value="Genomic_DNA"/>
</dbReference>